<keyword evidence="2" id="KW-0732">Signal</keyword>
<evidence type="ECO:0000259" key="3">
    <source>
        <dbReference type="Pfam" id="PF13472"/>
    </source>
</evidence>
<dbReference type="Pfam" id="PF13472">
    <property type="entry name" value="Lipase_GDSL_2"/>
    <property type="match status" value="1"/>
</dbReference>
<proteinExistence type="predicted"/>
<evidence type="ECO:0000313" key="5">
    <source>
        <dbReference type="Proteomes" id="UP000199207"/>
    </source>
</evidence>
<dbReference type="InterPro" id="IPR038885">
    <property type="entry name" value="PLB1"/>
</dbReference>
<evidence type="ECO:0000256" key="2">
    <source>
        <dbReference type="SAM" id="SignalP"/>
    </source>
</evidence>
<dbReference type="AlphaFoldDB" id="A0A1I1G301"/>
<accession>A0A1I1G301</accession>
<dbReference type="SUPFAM" id="SSF52266">
    <property type="entry name" value="SGNH hydrolase"/>
    <property type="match status" value="1"/>
</dbReference>
<dbReference type="PROSITE" id="PS51257">
    <property type="entry name" value="PROKAR_LIPOPROTEIN"/>
    <property type="match status" value="1"/>
</dbReference>
<dbReference type="InterPro" id="IPR036514">
    <property type="entry name" value="SGNH_hydro_sf"/>
</dbReference>
<dbReference type="Proteomes" id="UP000199207">
    <property type="component" value="Unassembled WGS sequence"/>
</dbReference>
<gene>
    <name evidence="4" type="ORF">SAMN05421773_101900</name>
</gene>
<evidence type="ECO:0000313" key="4">
    <source>
        <dbReference type="EMBL" id="SFC03683.1"/>
    </source>
</evidence>
<dbReference type="OrthoDB" id="5561551at2"/>
<dbReference type="InterPro" id="IPR013830">
    <property type="entry name" value="SGNH_hydro"/>
</dbReference>
<dbReference type="STRING" id="910347.SAMN05421773_101900"/>
<dbReference type="Gene3D" id="3.40.50.1110">
    <property type="entry name" value="SGNH hydrolase"/>
    <property type="match status" value="1"/>
</dbReference>
<dbReference type="EMBL" id="FOLM01000001">
    <property type="protein sequence ID" value="SFC03683.1"/>
    <property type="molecule type" value="Genomic_DNA"/>
</dbReference>
<feature type="domain" description="SGNH hydrolase-type esterase" evidence="3">
    <location>
        <begin position="68"/>
        <end position="287"/>
    </location>
</feature>
<dbReference type="RefSeq" id="WP_093837225.1">
    <property type="nucleotide sequence ID" value="NZ_FOLM01000001.1"/>
</dbReference>
<keyword evidence="5" id="KW-1185">Reference proteome</keyword>
<dbReference type="PANTHER" id="PTHR21325">
    <property type="entry name" value="PHOSPHOLIPASE B, PLB1"/>
    <property type="match status" value="1"/>
</dbReference>
<feature type="region of interest" description="Disordered" evidence="1">
    <location>
        <begin position="36"/>
        <end position="63"/>
    </location>
</feature>
<dbReference type="PANTHER" id="PTHR21325:SF31">
    <property type="entry name" value="GH22081P-RELATED"/>
    <property type="match status" value="1"/>
</dbReference>
<evidence type="ECO:0000256" key="1">
    <source>
        <dbReference type="SAM" id="MobiDB-lite"/>
    </source>
</evidence>
<reference evidence="4 5" key="1">
    <citation type="submission" date="2016-10" db="EMBL/GenBank/DDBJ databases">
        <authorList>
            <person name="de Groot N.N."/>
        </authorList>
    </citation>
    <scope>NUCLEOTIDE SEQUENCE [LARGE SCALE GENOMIC DNA]</scope>
    <source>
        <strain evidence="4 5">CGMCC 4.5739</strain>
    </source>
</reference>
<feature type="chain" id="PRO_5011617858" evidence="2">
    <location>
        <begin position="28"/>
        <end position="300"/>
    </location>
</feature>
<protein>
    <submittedName>
        <fullName evidence="4">Lysophospholipase L1</fullName>
    </submittedName>
</protein>
<name>A0A1I1G301_9ACTN</name>
<dbReference type="GO" id="GO:0004620">
    <property type="term" value="F:phospholipase activity"/>
    <property type="evidence" value="ECO:0007669"/>
    <property type="project" value="InterPro"/>
</dbReference>
<feature type="signal peptide" evidence="2">
    <location>
        <begin position="1"/>
        <end position="27"/>
    </location>
</feature>
<dbReference type="CDD" id="cd01832">
    <property type="entry name" value="SGNH_hydrolase_like_1"/>
    <property type="match status" value="1"/>
</dbReference>
<sequence length="300" mass="32053">MPVSRSSRATAAAPVALAALIAVTVTACTSGGDLTDQAAATAPGEQPEHRAAPEQPPAWDTGPESLAALGDSITTGFDACSILVDCPEVSWATGTEPGLESLAQLLPAEEAWNEAVSGARMADLPEQARRAVAHEPELLTVMIGANDACAPDVASMTPVGDFRSDFTEAMDIIRGALPTAQIYVASVPDLHRLWTVGQENALARQIWRFGICPSMLGRPSSEEAEEATARRAAVRERVQEFNAVLREVCAADERCRYDEGAVFEYPFTTAELSRWDWFHPGVAGQQVLAELAHERITSPD</sequence>
<organism evidence="4 5">
    <name type="scientific">Streptomyces aidingensis</name>
    <dbReference type="NCBI Taxonomy" id="910347"/>
    <lineage>
        <taxon>Bacteria</taxon>
        <taxon>Bacillati</taxon>
        <taxon>Actinomycetota</taxon>
        <taxon>Actinomycetes</taxon>
        <taxon>Kitasatosporales</taxon>
        <taxon>Streptomycetaceae</taxon>
        <taxon>Streptomyces</taxon>
    </lineage>
</organism>